<proteinExistence type="predicted"/>
<organism evidence="1">
    <name type="scientific">Desulfovibrio desulfuricans (strain ATCC 27774 / DSM 6949 / MB)</name>
    <dbReference type="NCBI Taxonomy" id="525146"/>
    <lineage>
        <taxon>Bacteria</taxon>
        <taxon>Pseudomonadati</taxon>
        <taxon>Thermodesulfobacteriota</taxon>
        <taxon>Desulfovibrionia</taxon>
        <taxon>Desulfovibrionales</taxon>
        <taxon>Desulfovibrionaceae</taxon>
        <taxon>Desulfovibrio</taxon>
    </lineage>
</organism>
<accession>B8J4G1</accession>
<dbReference type="HOGENOM" id="CLU_2896702_0_0_7"/>
<name>B8J4G1_DESDA</name>
<dbReference type="AlphaFoldDB" id="B8J4G1"/>
<dbReference type="KEGG" id="dds:Ddes_0508"/>
<dbReference type="EMBL" id="CP001358">
    <property type="protein sequence ID" value="ACL48419.1"/>
    <property type="molecule type" value="Genomic_DNA"/>
</dbReference>
<gene>
    <name evidence="1" type="ordered locus">Ddes_0508</name>
</gene>
<protein>
    <submittedName>
        <fullName evidence="1">Uncharacterized protein</fullName>
    </submittedName>
</protein>
<evidence type="ECO:0000313" key="1">
    <source>
        <dbReference type="EMBL" id="ACL48419.1"/>
    </source>
</evidence>
<reference evidence="1" key="1">
    <citation type="submission" date="2009-01" db="EMBL/GenBank/DDBJ databases">
        <title>Complete sequence of Desulfovibrio desulfuricans subsp. desulfuricans str. ATCC 27774.</title>
        <authorList>
            <consortium name="US DOE Joint Genome Institute"/>
            <person name="Lucas S."/>
            <person name="Copeland A."/>
            <person name="Lapidus A."/>
            <person name="Glavina del Rio T."/>
            <person name="Tice H."/>
            <person name="Bruce D."/>
            <person name="Goodwin L."/>
            <person name="Pitluck S."/>
            <person name="Sims D."/>
            <person name="Lu M."/>
            <person name="Kiss H."/>
            <person name="Meineke L."/>
            <person name="Brettin T."/>
            <person name="Detter J.C."/>
            <person name="Han C."/>
            <person name="Larimer F."/>
            <person name="Land M."/>
            <person name="Hauser L."/>
            <person name="Kyrpides N."/>
            <person name="Ovchinnikova G."/>
            <person name="Hazen T.C."/>
        </authorList>
    </citation>
    <scope>NUCLEOTIDE SEQUENCE [LARGE SCALE GENOMIC DNA]</scope>
    <source>
        <strain evidence="1">ATCC 27774</strain>
    </source>
</reference>
<sequence>MPRWLLPRFKLSSRRVDLSLGAARLSMCMLNLFQTSFRHATALRRCAFVADAFTRSRRAMAT</sequence>